<evidence type="ECO:0000256" key="1">
    <source>
        <dbReference type="SAM" id="Phobius"/>
    </source>
</evidence>
<evidence type="ECO:0000313" key="3">
    <source>
        <dbReference type="Proteomes" id="UP000026915"/>
    </source>
</evidence>
<gene>
    <name evidence="2" type="ORF">TCM_018991</name>
</gene>
<dbReference type="HOGENOM" id="CLU_2473481_0_0_1"/>
<reference evidence="2 3" key="1">
    <citation type="journal article" date="2013" name="Genome Biol.">
        <title>The genome sequence of the most widely cultivated cacao type and its use to identify candidate genes regulating pod color.</title>
        <authorList>
            <person name="Motamayor J.C."/>
            <person name="Mockaitis K."/>
            <person name="Schmutz J."/>
            <person name="Haiminen N."/>
            <person name="Iii D.L."/>
            <person name="Cornejo O."/>
            <person name="Findley S.D."/>
            <person name="Zheng P."/>
            <person name="Utro F."/>
            <person name="Royaert S."/>
            <person name="Saski C."/>
            <person name="Jenkins J."/>
            <person name="Podicheti R."/>
            <person name="Zhao M."/>
            <person name="Scheffler B.E."/>
            <person name="Stack J.C."/>
            <person name="Feltus F.A."/>
            <person name="Mustiga G.M."/>
            <person name="Amores F."/>
            <person name="Phillips W."/>
            <person name="Marelli J.P."/>
            <person name="May G.D."/>
            <person name="Shapiro H."/>
            <person name="Ma J."/>
            <person name="Bustamante C.D."/>
            <person name="Schnell R.J."/>
            <person name="Main D."/>
            <person name="Gilbert D."/>
            <person name="Parida L."/>
            <person name="Kuhn D.N."/>
        </authorList>
    </citation>
    <scope>NUCLEOTIDE SEQUENCE [LARGE SCALE GENOMIC DNA]</scope>
    <source>
        <strain evidence="3">cv. Matina 1-6</strain>
    </source>
</reference>
<organism evidence="2 3">
    <name type="scientific">Theobroma cacao</name>
    <name type="common">Cacao</name>
    <name type="synonym">Cocoa</name>
    <dbReference type="NCBI Taxonomy" id="3641"/>
    <lineage>
        <taxon>Eukaryota</taxon>
        <taxon>Viridiplantae</taxon>
        <taxon>Streptophyta</taxon>
        <taxon>Embryophyta</taxon>
        <taxon>Tracheophyta</taxon>
        <taxon>Spermatophyta</taxon>
        <taxon>Magnoliopsida</taxon>
        <taxon>eudicotyledons</taxon>
        <taxon>Gunneridae</taxon>
        <taxon>Pentapetalae</taxon>
        <taxon>rosids</taxon>
        <taxon>malvids</taxon>
        <taxon>Malvales</taxon>
        <taxon>Malvaceae</taxon>
        <taxon>Byttnerioideae</taxon>
        <taxon>Theobroma</taxon>
    </lineage>
</organism>
<sequence length="88" mass="9530">MGMGFVKCCAQLGSRGMVGMAGKLYVPPWCCPEVMAWASPSFLLRVPPFLVFAISPPSIFPCLMAVFIISPEITISAKFFVALPTNRS</sequence>
<name>A0A061EHC2_THECC</name>
<dbReference type="AlphaFoldDB" id="A0A061EHC2"/>
<dbReference type="Proteomes" id="UP000026915">
    <property type="component" value="Chromosome 4"/>
</dbReference>
<proteinExistence type="predicted"/>
<feature type="transmembrane region" description="Helical" evidence="1">
    <location>
        <begin position="49"/>
        <end position="69"/>
    </location>
</feature>
<keyword evidence="1" id="KW-0812">Transmembrane</keyword>
<evidence type="ECO:0000313" key="2">
    <source>
        <dbReference type="EMBL" id="EOY03807.1"/>
    </source>
</evidence>
<dbReference type="Gramene" id="EOY03807">
    <property type="protein sequence ID" value="EOY03807"/>
    <property type="gene ID" value="TCM_018991"/>
</dbReference>
<protein>
    <submittedName>
        <fullName evidence="2">Uncharacterized protein</fullName>
    </submittedName>
</protein>
<accession>A0A061EHC2</accession>
<dbReference type="InParanoid" id="A0A061EHC2"/>
<keyword evidence="1" id="KW-0472">Membrane</keyword>
<dbReference type="EMBL" id="CM001882">
    <property type="protein sequence ID" value="EOY03807.1"/>
    <property type="molecule type" value="Genomic_DNA"/>
</dbReference>
<keyword evidence="1" id="KW-1133">Transmembrane helix</keyword>
<keyword evidence="3" id="KW-1185">Reference proteome</keyword>